<evidence type="ECO:0000313" key="4">
    <source>
        <dbReference type="Proteomes" id="UP000252107"/>
    </source>
</evidence>
<feature type="chain" id="PRO_5016721995" evidence="2">
    <location>
        <begin position="26"/>
        <end position="93"/>
    </location>
</feature>
<gene>
    <name evidence="3" type="ORF">A6770_26190</name>
</gene>
<sequence>MLKSWFLTLVLSIASILLIAQASFANPLPLENQWMAQATVESSSSEASSLSLPKGNIDETNRNQQWQESKTNYAPSLQSRRSLDIYSISFLST</sequence>
<keyword evidence="4" id="KW-1185">Reference proteome</keyword>
<proteinExistence type="predicted"/>
<feature type="signal peptide" evidence="2">
    <location>
        <begin position="1"/>
        <end position="25"/>
    </location>
</feature>
<reference evidence="3" key="1">
    <citation type="submission" date="2016-04" db="EMBL/GenBank/DDBJ databases">
        <authorList>
            <person name="Tabuchi Yagui T.R."/>
        </authorList>
    </citation>
    <scope>NUCLEOTIDE SEQUENCE [LARGE SCALE GENOMIC DNA]</scope>
    <source>
        <strain evidence="3">NIES-26</strain>
    </source>
</reference>
<evidence type="ECO:0000256" key="2">
    <source>
        <dbReference type="SAM" id="SignalP"/>
    </source>
</evidence>
<dbReference type="EMBL" id="LXQD01000307">
    <property type="protein sequence ID" value="RCJ26794.1"/>
    <property type="molecule type" value="Genomic_DNA"/>
</dbReference>
<feature type="region of interest" description="Disordered" evidence="1">
    <location>
        <begin position="45"/>
        <end position="73"/>
    </location>
</feature>
<dbReference type="Proteomes" id="UP000252107">
    <property type="component" value="Unassembled WGS sequence"/>
</dbReference>
<evidence type="ECO:0000256" key="1">
    <source>
        <dbReference type="SAM" id="MobiDB-lite"/>
    </source>
</evidence>
<keyword evidence="2" id="KW-0732">Signal</keyword>
<protein>
    <submittedName>
        <fullName evidence="3">Uncharacterized protein</fullName>
    </submittedName>
</protein>
<organism evidence="3 4">
    <name type="scientific">Nostoc minutum NIES-26</name>
    <dbReference type="NCBI Taxonomy" id="1844469"/>
    <lineage>
        <taxon>Bacteria</taxon>
        <taxon>Bacillati</taxon>
        <taxon>Cyanobacteriota</taxon>
        <taxon>Cyanophyceae</taxon>
        <taxon>Nostocales</taxon>
        <taxon>Nostocaceae</taxon>
        <taxon>Nostoc</taxon>
    </lineage>
</organism>
<dbReference type="AlphaFoldDB" id="A0A367QTZ7"/>
<name>A0A367QTZ7_9NOSO</name>
<accession>A0A367QTZ7</accession>
<evidence type="ECO:0000313" key="3">
    <source>
        <dbReference type="EMBL" id="RCJ26794.1"/>
    </source>
</evidence>
<comment type="caution">
    <text evidence="3">The sequence shown here is derived from an EMBL/GenBank/DDBJ whole genome shotgun (WGS) entry which is preliminary data.</text>
</comment>
<feature type="compositionally biased region" description="Polar residues" evidence="1">
    <location>
        <begin position="62"/>
        <end position="73"/>
    </location>
</feature>